<feature type="signal peptide" evidence="1">
    <location>
        <begin position="1"/>
        <end position="24"/>
    </location>
</feature>
<evidence type="ECO:0000313" key="4">
    <source>
        <dbReference type="Proteomes" id="UP000285301"/>
    </source>
</evidence>
<dbReference type="OrthoDB" id="6127080at2759"/>
<proteinExistence type="predicted"/>
<dbReference type="SUPFAM" id="SSF48726">
    <property type="entry name" value="Immunoglobulin"/>
    <property type="match status" value="1"/>
</dbReference>
<name>A0A443QEF8_9ACAR</name>
<gene>
    <name evidence="3" type="ORF">B4U79_18568</name>
</gene>
<evidence type="ECO:0000256" key="1">
    <source>
        <dbReference type="SAM" id="SignalP"/>
    </source>
</evidence>
<comment type="caution">
    <text evidence="3">The sequence shown here is derived from an EMBL/GenBank/DDBJ whole genome shotgun (WGS) entry which is preliminary data.</text>
</comment>
<feature type="non-terminal residue" evidence="3">
    <location>
        <position position="117"/>
    </location>
</feature>
<feature type="chain" id="PRO_5019430089" description="Ig-like domain-containing protein" evidence="1">
    <location>
        <begin position="25"/>
        <end position="117"/>
    </location>
</feature>
<dbReference type="EMBL" id="NCKU01009229">
    <property type="protein sequence ID" value="RWS01418.1"/>
    <property type="molecule type" value="Genomic_DNA"/>
</dbReference>
<dbReference type="Proteomes" id="UP000285301">
    <property type="component" value="Unassembled WGS sequence"/>
</dbReference>
<dbReference type="Pfam" id="PF13927">
    <property type="entry name" value="Ig_3"/>
    <property type="match status" value="1"/>
</dbReference>
<organism evidence="3 4">
    <name type="scientific">Dinothrombium tinctorium</name>
    <dbReference type="NCBI Taxonomy" id="1965070"/>
    <lineage>
        <taxon>Eukaryota</taxon>
        <taxon>Metazoa</taxon>
        <taxon>Ecdysozoa</taxon>
        <taxon>Arthropoda</taxon>
        <taxon>Chelicerata</taxon>
        <taxon>Arachnida</taxon>
        <taxon>Acari</taxon>
        <taxon>Acariformes</taxon>
        <taxon>Trombidiformes</taxon>
        <taxon>Prostigmata</taxon>
        <taxon>Anystina</taxon>
        <taxon>Parasitengona</taxon>
        <taxon>Trombidioidea</taxon>
        <taxon>Trombidiidae</taxon>
        <taxon>Dinothrombium</taxon>
    </lineage>
</organism>
<reference evidence="3 4" key="1">
    <citation type="journal article" date="2018" name="Gigascience">
        <title>Genomes of trombidid mites reveal novel predicted allergens and laterally-transferred genes associated with secondary metabolism.</title>
        <authorList>
            <person name="Dong X."/>
            <person name="Chaisiri K."/>
            <person name="Xia D."/>
            <person name="Armstrong S.D."/>
            <person name="Fang Y."/>
            <person name="Donnelly M.J."/>
            <person name="Kadowaki T."/>
            <person name="McGarry J.W."/>
            <person name="Darby A.C."/>
            <person name="Makepeace B.L."/>
        </authorList>
    </citation>
    <scope>NUCLEOTIDE SEQUENCE [LARGE SCALE GENOMIC DNA]</scope>
    <source>
        <strain evidence="3">UoL-WK</strain>
    </source>
</reference>
<sequence>MLSPFTLILLSSFLVNSPLSDVTAFATGESELNELTRSTKSFRRHVPKYKKPQLKDLSPREFTLPVGQRLNLRCVVEGDPKPSLIWFKNGENVSEQDEHIIIGKQSLKIGPLSEQDT</sequence>
<dbReference type="PROSITE" id="PS50835">
    <property type="entry name" value="IG_LIKE"/>
    <property type="match status" value="1"/>
</dbReference>
<dbReference type="InterPro" id="IPR036179">
    <property type="entry name" value="Ig-like_dom_sf"/>
</dbReference>
<evidence type="ECO:0000313" key="3">
    <source>
        <dbReference type="EMBL" id="RWS01418.1"/>
    </source>
</evidence>
<accession>A0A443QEF8</accession>
<protein>
    <recommendedName>
        <fullName evidence="2">Ig-like domain-containing protein</fullName>
    </recommendedName>
</protein>
<dbReference type="Gene3D" id="2.60.40.10">
    <property type="entry name" value="Immunoglobulins"/>
    <property type="match status" value="1"/>
</dbReference>
<dbReference type="InterPro" id="IPR013783">
    <property type="entry name" value="Ig-like_fold"/>
</dbReference>
<dbReference type="InterPro" id="IPR007110">
    <property type="entry name" value="Ig-like_dom"/>
</dbReference>
<keyword evidence="4" id="KW-1185">Reference proteome</keyword>
<evidence type="ECO:0000259" key="2">
    <source>
        <dbReference type="PROSITE" id="PS50835"/>
    </source>
</evidence>
<feature type="domain" description="Ig-like" evidence="2">
    <location>
        <begin position="52"/>
        <end position="117"/>
    </location>
</feature>
<keyword evidence="1" id="KW-0732">Signal</keyword>
<dbReference type="AlphaFoldDB" id="A0A443QEF8"/>